<evidence type="ECO:0000256" key="2">
    <source>
        <dbReference type="ARBA" id="ARBA00023125"/>
    </source>
</evidence>
<dbReference type="SUPFAM" id="SSF51206">
    <property type="entry name" value="cAMP-binding domain-like"/>
    <property type="match status" value="1"/>
</dbReference>
<evidence type="ECO:0000313" key="6">
    <source>
        <dbReference type="EMBL" id="MCQ8103027.1"/>
    </source>
</evidence>
<dbReference type="PROSITE" id="PS50042">
    <property type="entry name" value="CNMP_BINDING_3"/>
    <property type="match status" value="1"/>
</dbReference>
<reference evidence="6 7" key="1">
    <citation type="submission" date="2022-07" db="EMBL/GenBank/DDBJ databases">
        <title>Methylomonas rivi sp. nov., Methylomonas rosea sp. nov., Methylomonas aureus sp. nov. and Methylomonas subterranea sp. nov., four novel methanotrophs isolated from a freshwater creek and the deep terrestrial subsurface.</title>
        <authorList>
            <person name="Abin C."/>
            <person name="Sankaranarayanan K."/>
            <person name="Garner C."/>
            <person name="Sindelar R."/>
            <person name="Kotary K."/>
            <person name="Garner R."/>
            <person name="Barclay S."/>
            <person name="Lawson P."/>
            <person name="Krumholz L."/>
        </authorList>
    </citation>
    <scope>NUCLEOTIDE SEQUENCE [LARGE SCALE GENOMIC DNA]</scope>
    <source>
        <strain evidence="6 7">SURF-2</strain>
    </source>
</reference>
<feature type="domain" description="HTH crp-type" evidence="5">
    <location>
        <begin position="157"/>
        <end position="228"/>
    </location>
</feature>
<dbReference type="InterPro" id="IPR012318">
    <property type="entry name" value="HTH_CRP"/>
</dbReference>
<dbReference type="PROSITE" id="PS51063">
    <property type="entry name" value="HTH_CRP_2"/>
    <property type="match status" value="1"/>
</dbReference>
<dbReference type="Pfam" id="PF13545">
    <property type="entry name" value="HTH_Crp_2"/>
    <property type="match status" value="1"/>
</dbReference>
<evidence type="ECO:0000256" key="1">
    <source>
        <dbReference type="ARBA" id="ARBA00023015"/>
    </source>
</evidence>
<dbReference type="PANTHER" id="PTHR24567">
    <property type="entry name" value="CRP FAMILY TRANSCRIPTIONAL REGULATORY PROTEIN"/>
    <property type="match status" value="1"/>
</dbReference>
<dbReference type="SMART" id="SM00419">
    <property type="entry name" value="HTH_CRP"/>
    <property type="match status" value="1"/>
</dbReference>
<dbReference type="Pfam" id="PF00027">
    <property type="entry name" value="cNMP_binding"/>
    <property type="match status" value="1"/>
</dbReference>
<dbReference type="InterPro" id="IPR036388">
    <property type="entry name" value="WH-like_DNA-bd_sf"/>
</dbReference>
<evidence type="ECO:0000259" key="4">
    <source>
        <dbReference type="PROSITE" id="PS50042"/>
    </source>
</evidence>
<dbReference type="RefSeq" id="WP_256600682.1">
    <property type="nucleotide sequence ID" value="NZ_JANIBJ010000003.1"/>
</dbReference>
<dbReference type="InterPro" id="IPR036390">
    <property type="entry name" value="WH_DNA-bd_sf"/>
</dbReference>
<dbReference type="PANTHER" id="PTHR24567:SF75">
    <property type="entry name" value="FUMARATE AND NITRATE REDUCTION REGULATORY PROTEIN"/>
    <property type="match status" value="1"/>
</dbReference>
<dbReference type="Gene3D" id="1.10.10.10">
    <property type="entry name" value="Winged helix-like DNA-binding domain superfamily/Winged helix DNA-binding domain"/>
    <property type="match status" value="1"/>
</dbReference>
<keyword evidence="2" id="KW-0238">DNA-binding</keyword>
<comment type="caution">
    <text evidence="6">The sequence shown here is derived from an EMBL/GenBank/DDBJ whole genome shotgun (WGS) entry which is preliminary data.</text>
</comment>
<name>A0ABT1TC35_9GAMM</name>
<evidence type="ECO:0000313" key="7">
    <source>
        <dbReference type="Proteomes" id="UP001524499"/>
    </source>
</evidence>
<keyword evidence="7" id="KW-1185">Reference proteome</keyword>
<sequence length="238" mass="26552">MPQTGHTLAPHRCRDCAKAKHCLADELIGQPSIPPIPIQNTILPKGRYIYHQGDGVKNLFFVKSGSVKIAYNNEQGDQQIINFYFPGDLIGLAVLNHGQHSASAVTLEKSVICAFPIGFIRTHCEKLPNLLSDILKRCDAEIKHRHETLLSSHQCIASKRLGDFLLELIVRLGLSRKQPVLLHLPMSRADMANYLGLAPETVSRVLSKYQKHGLILAKKQNIQINDLEQLTAFVRQAV</sequence>
<dbReference type="InterPro" id="IPR014710">
    <property type="entry name" value="RmlC-like_jellyroll"/>
</dbReference>
<dbReference type="InterPro" id="IPR018490">
    <property type="entry name" value="cNMP-bd_dom_sf"/>
</dbReference>
<dbReference type="InterPro" id="IPR050397">
    <property type="entry name" value="Env_Response_Regulators"/>
</dbReference>
<proteinExistence type="predicted"/>
<gene>
    <name evidence="6" type="ORF">NP590_02815</name>
</gene>
<dbReference type="EMBL" id="JANIBJ010000003">
    <property type="protein sequence ID" value="MCQ8103027.1"/>
    <property type="molecule type" value="Genomic_DNA"/>
</dbReference>
<dbReference type="PRINTS" id="PR00034">
    <property type="entry name" value="HTHCRP"/>
</dbReference>
<protein>
    <submittedName>
        <fullName evidence="6">Helix-turn-helix domain-containing protein</fullName>
    </submittedName>
</protein>
<accession>A0ABT1TC35</accession>
<organism evidence="6 7">
    <name type="scientific">Methylomonas subterranea</name>
    <dbReference type="NCBI Taxonomy" id="2952225"/>
    <lineage>
        <taxon>Bacteria</taxon>
        <taxon>Pseudomonadati</taxon>
        <taxon>Pseudomonadota</taxon>
        <taxon>Gammaproteobacteria</taxon>
        <taxon>Methylococcales</taxon>
        <taxon>Methylococcaceae</taxon>
        <taxon>Methylomonas</taxon>
    </lineage>
</organism>
<evidence type="ECO:0000259" key="5">
    <source>
        <dbReference type="PROSITE" id="PS51063"/>
    </source>
</evidence>
<keyword evidence="1" id="KW-0805">Transcription regulation</keyword>
<dbReference type="InterPro" id="IPR000595">
    <property type="entry name" value="cNMP-bd_dom"/>
</dbReference>
<dbReference type="SMART" id="SM00100">
    <property type="entry name" value="cNMP"/>
    <property type="match status" value="1"/>
</dbReference>
<dbReference type="CDD" id="cd00038">
    <property type="entry name" value="CAP_ED"/>
    <property type="match status" value="1"/>
</dbReference>
<dbReference type="CDD" id="cd00092">
    <property type="entry name" value="HTH_CRP"/>
    <property type="match status" value="1"/>
</dbReference>
<feature type="domain" description="Cyclic nucleotide-binding" evidence="4">
    <location>
        <begin position="43"/>
        <end position="105"/>
    </location>
</feature>
<dbReference type="SUPFAM" id="SSF46785">
    <property type="entry name" value="Winged helix' DNA-binding domain"/>
    <property type="match status" value="1"/>
</dbReference>
<keyword evidence="3" id="KW-0804">Transcription</keyword>
<evidence type="ECO:0000256" key="3">
    <source>
        <dbReference type="ARBA" id="ARBA00023163"/>
    </source>
</evidence>
<dbReference type="Gene3D" id="2.60.120.10">
    <property type="entry name" value="Jelly Rolls"/>
    <property type="match status" value="1"/>
</dbReference>
<dbReference type="Proteomes" id="UP001524499">
    <property type="component" value="Unassembled WGS sequence"/>
</dbReference>